<keyword evidence="2" id="KW-0812">Transmembrane</keyword>
<evidence type="ECO:0008006" key="6">
    <source>
        <dbReference type="Google" id="ProtNLM"/>
    </source>
</evidence>
<keyword evidence="2" id="KW-1133">Transmembrane helix</keyword>
<feature type="chain" id="PRO_5009583495" description="CopC domain-containing protein" evidence="3">
    <location>
        <begin position="27"/>
        <end position="396"/>
    </location>
</feature>
<gene>
    <name evidence="4" type="ORF">A2934_04100</name>
</gene>
<name>A0A1G2KZY7_9BACT</name>
<keyword evidence="2" id="KW-0472">Membrane</keyword>
<dbReference type="Proteomes" id="UP000177982">
    <property type="component" value="Unassembled WGS sequence"/>
</dbReference>
<evidence type="ECO:0000256" key="3">
    <source>
        <dbReference type="SAM" id="SignalP"/>
    </source>
</evidence>
<protein>
    <recommendedName>
        <fullName evidence="6">CopC domain-containing protein</fullName>
    </recommendedName>
</protein>
<comment type="caution">
    <text evidence="4">The sequence shown here is derived from an EMBL/GenBank/DDBJ whole genome shotgun (WGS) entry which is preliminary data.</text>
</comment>
<evidence type="ECO:0000313" key="4">
    <source>
        <dbReference type="EMBL" id="OHA04988.1"/>
    </source>
</evidence>
<feature type="region of interest" description="Disordered" evidence="1">
    <location>
        <begin position="349"/>
        <end position="396"/>
    </location>
</feature>
<dbReference type="EMBL" id="MHQO01000064">
    <property type="protein sequence ID" value="OHA04988.1"/>
    <property type="molecule type" value="Genomic_DNA"/>
</dbReference>
<sequence>MNVRAHTKQICIFAIPLAMAIPLVFAFAHDETLYKETQIGLPDAQKTHAHTEILYPQADFSIRMSPSEAVLPNVPITFHFAFDRLDSQVTEFDILHAKKLHLIIVSSDMKEFYHVHPEFEMDGSFILNNFTFPREQTYALYFDVSPAGSGGLLFTKLLSVGGGAIVHAKLQPITYPVVVDAMAVTVSTDPKQPSNVGVTNLSIAFSDAETGAPITDIEPYLAAAAHFVILDEKTFTYLHVHPVGNFDVSEKKLSAMRFGPVIQFQTSFLKDGMHKGWLQFMRGGVIHTVPVTFSVAVGTGLTRDVIEASVQHELESQKTQNGLRFFLLTILIIGLVFLFYPRRPTLAPQPANPVLPRTRAPSVTAKSLQTQPEQSPATKKEEITDSTAGDGSPPAA</sequence>
<feature type="compositionally biased region" description="Polar residues" evidence="1">
    <location>
        <begin position="364"/>
        <end position="377"/>
    </location>
</feature>
<keyword evidence="3" id="KW-0732">Signal</keyword>
<evidence type="ECO:0000256" key="1">
    <source>
        <dbReference type="SAM" id="MobiDB-lite"/>
    </source>
</evidence>
<evidence type="ECO:0000313" key="5">
    <source>
        <dbReference type="Proteomes" id="UP000177982"/>
    </source>
</evidence>
<evidence type="ECO:0000256" key="2">
    <source>
        <dbReference type="SAM" id="Phobius"/>
    </source>
</evidence>
<feature type="signal peptide" evidence="3">
    <location>
        <begin position="1"/>
        <end position="26"/>
    </location>
</feature>
<proteinExistence type="predicted"/>
<feature type="transmembrane region" description="Helical" evidence="2">
    <location>
        <begin position="322"/>
        <end position="340"/>
    </location>
</feature>
<accession>A0A1G2KZY7</accession>
<organism evidence="4 5">
    <name type="scientific">Candidatus Sungbacteria bacterium RIFCSPLOWO2_01_FULL_47_10</name>
    <dbReference type="NCBI Taxonomy" id="1802276"/>
    <lineage>
        <taxon>Bacteria</taxon>
        <taxon>Candidatus Sungiibacteriota</taxon>
    </lineage>
</organism>
<reference evidence="4 5" key="1">
    <citation type="journal article" date="2016" name="Nat. Commun.">
        <title>Thousands of microbial genomes shed light on interconnected biogeochemical processes in an aquifer system.</title>
        <authorList>
            <person name="Anantharaman K."/>
            <person name="Brown C.T."/>
            <person name="Hug L.A."/>
            <person name="Sharon I."/>
            <person name="Castelle C.J."/>
            <person name="Probst A.J."/>
            <person name="Thomas B.C."/>
            <person name="Singh A."/>
            <person name="Wilkins M.J."/>
            <person name="Karaoz U."/>
            <person name="Brodie E.L."/>
            <person name="Williams K.H."/>
            <person name="Hubbard S.S."/>
            <person name="Banfield J.F."/>
        </authorList>
    </citation>
    <scope>NUCLEOTIDE SEQUENCE [LARGE SCALE GENOMIC DNA]</scope>
</reference>
<dbReference type="AlphaFoldDB" id="A0A1G2KZY7"/>